<feature type="non-terminal residue" evidence="2">
    <location>
        <position position="1"/>
    </location>
</feature>
<protein>
    <recommendedName>
        <fullName evidence="1">Retrovirus-related Pol polyprotein from transposon TNT 1-94-like beta-barrel domain-containing protein</fullName>
    </recommendedName>
</protein>
<dbReference type="Pfam" id="PF22936">
    <property type="entry name" value="Pol_BBD"/>
    <property type="match status" value="1"/>
</dbReference>
<evidence type="ECO:0000313" key="3">
    <source>
        <dbReference type="Proteomes" id="UP000037035"/>
    </source>
</evidence>
<comment type="caution">
    <text evidence="2">The sequence shown here is derived from an EMBL/GenBank/DDBJ whole genome shotgun (WGS) entry which is preliminary data.</text>
</comment>
<dbReference type="Proteomes" id="UP000037035">
    <property type="component" value="Unassembled WGS sequence"/>
</dbReference>
<sequence>FDFIKTGKKDTTLPIKGKGSVTLTWGGRTIQLKNCLYLPDIVINLVSAGQICLNRCSLYSTNNKFKVEK</sequence>
<gene>
    <name evidence="2" type="ORF">VP01_14038g1</name>
</gene>
<dbReference type="VEuPathDB" id="FungiDB:VP01_14038g1"/>
<dbReference type="AlphaFoldDB" id="A0A0L6VKX1"/>
<name>A0A0L6VKX1_9BASI</name>
<organism evidence="2 3">
    <name type="scientific">Puccinia sorghi</name>
    <dbReference type="NCBI Taxonomy" id="27349"/>
    <lineage>
        <taxon>Eukaryota</taxon>
        <taxon>Fungi</taxon>
        <taxon>Dikarya</taxon>
        <taxon>Basidiomycota</taxon>
        <taxon>Pucciniomycotina</taxon>
        <taxon>Pucciniomycetes</taxon>
        <taxon>Pucciniales</taxon>
        <taxon>Pucciniaceae</taxon>
        <taxon>Puccinia</taxon>
    </lineage>
</organism>
<dbReference type="OrthoDB" id="1938800at2759"/>
<evidence type="ECO:0000313" key="2">
    <source>
        <dbReference type="EMBL" id="KNZ61411.1"/>
    </source>
</evidence>
<keyword evidence="3" id="KW-1185">Reference proteome</keyword>
<feature type="domain" description="Retrovirus-related Pol polyprotein from transposon TNT 1-94-like beta-barrel" evidence="1">
    <location>
        <begin position="9"/>
        <end position="52"/>
    </location>
</feature>
<evidence type="ECO:0000259" key="1">
    <source>
        <dbReference type="Pfam" id="PF22936"/>
    </source>
</evidence>
<reference evidence="2 3" key="1">
    <citation type="submission" date="2015-08" db="EMBL/GenBank/DDBJ databases">
        <title>Next Generation Sequencing and Analysis of the Genome of Puccinia sorghi L Schw, the Causal Agent of Maize Common Rust.</title>
        <authorList>
            <person name="Rochi L."/>
            <person name="Burguener G."/>
            <person name="Darino M."/>
            <person name="Turjanski A."/>
            <person name="Kreff E."/>
            <person name="Dieguez M.J."/>
            <person name="Sacco F."/>
        </authorList>
    </citation>
    <scope>NUCLEOTIDE SEQUENCE [LARGE SCALE GENOMIC DNA]</scope>
    <source>
        <strain evidence="2 3">RO10H11247</strain>
    </source>
</reference>
<accession>A0A0L6VKX1</accession>
<proteinExistence type="predicted"/>
<dbReference type="EMBL" id="LAVV01004486">
    <property type="protein sequence ID" value="KNZ61411.1"/>
    <property type="molecule type" value="Genomic_DNA"/>
</dbReference>
<dbReference type="InterPro" id="IPR054722">
    <property type="entry name" value="PolX-like_BBD"/>
</dbReference>